<dbReference type="Pfam" id="PF21856">
    <property type="entry name" value="EspB_PPE"/>
    <property type="match status" value="1"/>
</dbReference>
<organism evidence="4 5">
    <name type="scientific">Mycobacterium pseudoshottsii</name>
    <dbReference type="NCBI Taxonomy" id="265949"/>
    <lineage>
        <taxon>Bacteria</taxon>
        <taxon>Bacillati</taxon>
        <taxon>Actinomycetota</taxon>
        <taxon>Actinomycetes</taxon>
        <taxon>Mycobacteriales</taxon>
        <taxon>Mycobacteriaceae</taxon>
        <taxon>Mycobacterium</taxon>
        <taxon>Mycobacterium ulcerans group</taxon>
    </lineage>
</organism>
<dbReference type="InterPro" id="IPR041275">
    <property type="entry name" value="EspB_PE"/>
</dbReference>
<dbReference type="Proteomes" id="UP001058626">
    <property type="component" value="Chromosome"/>
</dbReference>
<dbReference type="Gene3D" id="1.20.1260.20">
    <property type="entry name" value="PPE superfamily"/>
    <property type="match status" value="1"/>
</dbReference>
<feature type="compositionally biased region" description="Low complexity" evidence="1">
    <location>
        <begin position="108"/>
        <end position="121"/>
    </location>
</feature>
<evidence type="ECO:0000259" key="2">
    <source>
        <dbReference type="Pfam" id="PF18625"/>
    </source>
</evidence>
<reference evidence="4" key="1">
    <citation type="submission" date="2022-06" db="EMBL/GenBank/DDBJ databases">
        <title>Complete genome sequence of Mycobacterium pseudoshottsii NJB1907-Z4.</title>
        <authorList>
            <person name="Komine T."/>
            <person name="Fukano H."/>
            <person name="Wada S."/>
        </authorList>
    </citation>
    <scope>NUCLEOTIDE SEQUENCE</scope>
    <source>
        <strain evidence="4">NJB1907-Z4</strain>
    </source>
</reference>
<evidence type="ECO:0000256" key="1">
    <source>
        <dbReference type="SAM" id="MobiDB-lite"/>
    </source>
</evidence>
<proteinExistence type="predicted"/>
<dbReference type="EMBL" id="AP026367">
    <property type="protein sequence ID" value="BDN85287.1"/>
    <property type="molecule type" value="Genomic_DNA"/>
</dbReference>
<feature type="region of interest" description="Disordered" evidence="1">
    <location>
        <begin position="93"/>
        <end position="127"/>
    </location>
</feature>
<name>A0A9N7LUF4_9MYCO</name>
<dbReference type="SUPFAM" id="SSF140459">
    <property type="entry name" value="PE/PPE dimer-like"/>
    <property type="match status" value="1"/>
</dbReference>
<evidence type="ECO:0000313" key="5">
    <source>
        <dbReference type="Proteomes" id="UP001058626"/>
    </source>
</evidence>
<feature type="domain" description="ESX-1 secretion-associated protein EspB PPE" evidence="3">
    <location>
        <begin position="129"/>
        <end position="237"/>
    </location>
</feature>
<evidence type="ECO:0000313" key="4">
    <source>
        <dbReference type="EMBL" id="BDN85287.1"/>
    </source>
</evidence>
<dbReference type="AlphaFoldDB" id="A0A9N7LUF4"/>
<gene>
    <name evidence="4" type="ORF">NJB1907Z4_C55020</name>
</gene>
<dbReference type="InterPro" id="IPR038332">
    <property type="entry name" value="PPE_sf"/>
</dbReference>
<dbReference type="RefSeq" id="WP_020785508.1">
    <property type="nucleotide sequence ID" value="NZ_AP026367.1"/>
</dbReference>
<dbReference type="InterPro" id="IPR054056">
    <property type="entry name" value="EspB_PPE"/>
</dbReference>
<accession>A0A9N7LUF4</accession>
<dbReference type="Pfam" id="PF18625">
    <property type="entry name" value="EspB_PE"/>
    <property type="match status" value="1"/>
</dbReference>
<evidence type="ECO:0000259" key="3">
    <source>
        <dbReference type="Pfam" id="PF21856"/>
    </source>
</evidence>
<sequence>MSQPWMLAVDPSEIVARATEVEAPIADPPGGAVLAACALGPAVAGATQMALSAESMRAYLQSSAQARQRLAQFMRDAAKAYEQIDEGAATALGTNGHGIGAPPVPSGTDLPLPALTDTPTAPAAPPSPYTGVKLAAINLNKPDQGVSLKKFAHDWNAYNLTIQQSLGRFRDFENWEGEAATAVQAAFDQHRDWLRLIARLRTTMAKQASGLEQAHHWAIGQHPTLADITTLEDVLRDPRVPDKNRL</sequence>
<keyword evidence="5" id="KW-1185">Reference proteome</keyword>
<feature type="domain" description="ESX-1 secretion-associated protein EspB PE" evidence="2">
    <location>
        <begin position="13"/>
        <end position="87"/>
    </location>
</feature>
<protein>
    <submittedName>
        <fullName evidence="4">Uncharacterized protein</fullName>
    </submittedName>
</protein>